<accession>A0ACB8AAL1</accession>
<sequence length="373" mass="42404">MIDVSAIQVEMEAQLLNIVERRKRRIEEESFRRRRADVEQHYNRLKSAGELVLPTLAEFRKLPTMQVVVGKVSSASLGVSTELKNSVLFGEMIREDLRKWMEPVRDILSHQLGAAQWKTASKTRLHPLDRITARFTCKKCDKVAKKYTADGCLDFRGVCSHQCPHLDKKAAESYVWSADQFVKDEKVTAVISQVLELCGADEQHRDASAIVHAVGPRFRCLTCKMLMDFRSVIGHAQRHDHMKVELVPNNESNPYTFQFGLSVKLLDLGRKAAKMRALQNYRCCHCAVQSAPRDVAATNVTSQASAIAPGDKAEPLRLQSAKEVKLFDFNALRSHVKAKHNIEHIRDEDFSCHSPLDWATSYPKLQSRDRRKI</sequence>
<evidence type="ECO:0000313" key="2">
    <source>
        <dbReference type="Proteomes" id="UP000790377"/>
    </source>
</evidence>
<dbReference type="EMBL" id="MU267720">
    <property type="protein sequence ID" value="KAH7910256.1"/>
    <property type="molecule type" value="Genomic_DNA"/>
</dbReference>
<dbReference type="Proteomes" id="UP000790377">
    <property type="component" value="Unassembled WGS sequence"/>
</dbReference>
<keyword evidence="2" id="KW-1185">Reference proteome</keyword>
<evidence type="ECO:0000313" key="1">
    <source>
        <dbReference type="EMBL" id="KAH7910256.1"/>
    </source>
</evidence>
<protein>
    <submittedName>
        <fullName evidence="1">Uncharacterized protein</fullName>
    </submittedName>
</protein>
<gene>
    <name evidence="1" type="ORF">BJ138DRAFT_129661</name>
</gene>
<organism evidence="1 2">
    <name type="scientific">Hygrophoropsis aurantiaca</name>
    <dbReference type="NCBI Taxonomy" id="72124"/>
    <lineage>
        <taxon>Eukaryota</taxon>
        <taxon>Fungi</taxon>
        <taxon>Dikarya</taxon>
        <taxon>Basidiomycota</taxon>
        <taxon>Agaricomycotina</taxon>
        <taxon>Agaricomycetes</taxon>
        <taxon>Agaricomycetidae</taxon>
        <taxon>Boletales</taxon>
        <taxon>Coniophorineae</taxon>
        <taxon>Hygrophoropsidaceae</taxon>
        <taxon>Hygrophoropsis</taxon>
    </lineage>
</organism>
<comment type="caution">
    <text evidence="1">The sequence shown here is derived from an EMBL/GenBank/DDBJ whole genome shotgun (WGS) entry which is preliminary data.</text>
</comment>
<proteinExistence type="predicted"/>
<name>A0ACB8AAL1_9AGAM</name>
<reference evidence="1" key="1">
    <citation type="journal article" date="2021" name="New Phytol.">
        <title>Evolutionary innovations through gain and loss of genes in the ectomycorrhizal Boletales.</title>
        <authorList>
            <person name="Wu G."/>
            <person name="Miyauchi S."/>
            <person name="Morin E."/>
            <person name="Kuo A."/>
            <person name="Drula E."/>
            <person name="Varga T."/>
            <person name="Kohler A."/>
            <person name="Feng B."/>
            <person name="Cao Y."/>
            <person name="Lipzen A."/>
            <person name="Daum C."/>
            <person name="Hundley H."/>
            <person name="Pangilinan J."/>
            <person name="Johnson J."/>
            <person name="Barry K."/>
            <person name="LaButti K."/>
            <person name="Ng V."/>
            <person name="Ahrendt S."/>
            <person name="Min B."/>
            <person name="Choi I.G."/>
            <person name="Park H."/>
            <person name="Plett J.M."/>
            <person name="Magnuson J."/>
            <person name="Spatafora J.W."/>
            <person name="Nagy L.G."/>
            <person name="Henrissat B."/>
            <person name="Grigoriev I.V."/>
            <person name="Yang Z.L."/>
            <person name="Xu J."/>
            <person name="Martin F.M."/>
        </authorList>
    </citation>
    <scope>NUCLEOTIDE SEQUENCE</scope>
    <source>
        <strain evidence="1">ATCC 28755</strain>
    </source>
</reference>